<feature type="transmembrane region" description="Helical" evidence="1">
    <location>
        <begin position="38"/>
        <end position="56"/>
    </location>
</feature>
<evidence type="ECO:0000313" key="2">
    <source>
        <dbReference type="EMBL" id="MFC6095672.1"/>
    </source>
</evidence>
<keyword evidence="1" id="KW-0472">Membrane</keyword>
<reference evidence="3" key="1">
    <citation type="journal article" date="2019" name="Int. J. Syst. Evol. Microbiol.">
        <title>The Global Catalogue of Microorganisms (GCM) 10K type strain sequencing project: providing services to taxonomists for standard genome sequencing and annotation.</title>
        <authorList>
            <consortium name="The Broad Institute Genomics Platform"/>
            <consortium name="The Broad Institute Genome Sequencing Center for Infectious Disease"/>
            <person name="Wu L."/>
            <person name="Ma J."/>
        </authorList>
    </citation>
    <scope>NUCLEOTIDE SEQUENCE [LARGE SCALE GENOMIC DNA]</scope>
    <source>
        <strain evidence="3">CCUG 49679</strain>
    </source>
</reference>
<dbReference type="EMBL" id="JBHSQB010000004">
    <property type="protein sequence ID" value="MFC6095672.1"/>
    <property type="molecule type" value="Genomic_DNA"/>
</dbReference>
<keyword evidence="1" id="KW-1133">Transmembrane helix</keyword>
<proteinExistence type="predicted"/>
<accession>A0ABW1PLE4</accession>
<name>A0ABW1PLE4_9FLAO</name>
<feature type="transmembrane region" description="Helical" evidence="1">
    <location>
        <begin position="84"/>
        <end position="105"/>
    </location>
</feature>
<keyword evidence="1" id="KW-0812">Transmembrane</keyword>
<keyword evidence="3" id="KW-1185">Reference proteome</keyword>
<organism evidence="2 3">
    <name type="scientific">Flavobacterium qiangtangense</name>
    <dbReference type="NCBI Taxonomy" id="1442595"/>
    <lineage>
        <taxon>Bacteria</taxon>
        <taxon>Pseudomonadati</taxon>
        <taxon>Bacteroidota</taxon>
        <taxon>Flavobacteriia</taxon>
        <taxon>Flavobacteriales</taxon>
        <taxon>Flavobacteriaceae</taxon>
        <taxon>Flavobacterium</taxon>
    </lineage>
</organism>
<sequence length="107" mass="12289">MFIIWRGKGIYVLLIFGAILFAYYLLLAEKGNEKIFQGYAAESAFIGTGILCFLLARRWKSKEGGVYFDPAKNKDITIRPGHSLFYINVYYWAFILTALGFVSLYNH</sequence>
<comment type="caution">
    <text evidence="2">The sequence shown here is derived from an EMBL/GenBank/DDBJ whole genome shotgun (WGS) entry which is preliminary data.</text>
</comment>
<protein>
    <submittedName>
        <fullName evidence="2">Uncharacterized protein</fullName>
    </submittedName>
</protein>
<dbReference type="Proteomes" id="UP001596287">
    <property type="component" value="Unassembled WGS sequence"/>
</dbReference>
<feature type="transmembrane region" description="Helical" evidence="1">
    <location>
        <begin position="9"/>
        <end position="26"/>
    </location>
</feature>
<dbReference type="RefSeq" id="WP_379790328.1">
    <property type="nucleotide sequence ID" value="NZ_JBHSQB010000004.1"/>
</dbReference>
<evidence type="ECO:0000256" key="1">
    <source>
        <dbReference type="SAM" id="Phobius"/>
    </source>
</evidence>
<gene>
    <name evidence="2" type="ORF">ACFPVY_03355</name>
</gene>
<evidence type="ECO:0000313" key="3">
    <source>
        <dbReference type="Proteomes" id="UP001596287"/>
    </source>
</evidence>